<evidence type="ECO:0000256" key="9">
    <source>
        <dbReference type="ARBA" id="ARBA00023004"/>
    </source>
</evidence>
<keyword evidence="9" id="KW-0408">Iron</keyword>
<evidence type="ECO:0000256" key="3">
    <source>
        <dbReference type="ARBA" id="ARBA00010617"/>
    </source>
</evidence>
<dbReference type="PANTHER" id="PTHR47953">
    <property type="entry name" value="OS08G0105600 PROTEIN"/>
    <property type="match status" value="1"/>
</dbReference>
<dbReference type="InterPro" id="IPR052306">
    <property type="entry name" value="CYP450_71D"/>
</dbReference>
<evidence type="ECO:0000256" key="10">
    <source>
        <dbReference type="ARBA" id="ARBA00023033"/>
    </source>
</evidence>
<evidence type="ECO:0000256" key="5">
    <source>
        <dbReference type="ARBA" id="ARBA00022692"/>
    </source>
</evidence>
<dbReference type="PANTHER" id="PTHR47953:SF19">
    <property type="entry name" value="OS06G0641600 PROTEIN"/>
    <property type="match status" value="1"/>
</dbReference>
<evidence type="ECO:0000256" key="7">
    <source>
        <dbReference type="ARBA" id="ARBA00022989"/>
    </source>
</evidence>
<dbReference type="GO" id="GO:0020037">
    <property type="term" value="F:heme binding"/>
    <property type="evidence" value="ECO:0007669"/>
    <property type="project" value="InterPro"/>
</dbReference>
<dbReference type="GO" id="GO:0016705">
    <property type="term" value="F:oxidoreductase activity, acting on paired donors, with incorporation or reduction of molecular oxygen"/>
    <property type="evidence" value="ECO:0007669"/>
    <property type="project" value="InterPro"/>
</dbReference>
<dbReference type="Gene3D" id="1.10.630.10">
    <property type="entry name" value="Cytochrome P450"/>
    <property type="match status" value="1"/>
</dbReference>
<evidence type="ECO:0000313" key="13">
    <source>
        <dbReference type="Proteomes" id="UP000289738"/>
    </source>
</evidence>
<evidence type="ECO:0000256" key="4">
    <source>
        <dbReference type="ARBA" id="ARBA00022617"/>
    </source>
</evidence>
<keyword evidence="6" id="KW-0479">Metal-binding</keyword>
<dbReference type="Pfam" id="PF00067">
    <property type="entry name" value="p450"/>
    <property type="match status" value="1"/>
</dbReference>
<evidence type="ECO:0008006" key="14">
    <source>
        <dbReference type="Google" id="ProtNLM"/>
    </source>
</evidence>
<dbReference type="InterPro" id="IPR001128">
    <property type="entry name" value="Cyt_P450"/>
</dbReference>
<protein>
    <recommendedName>
        <fullName evidence="14">Cytochrome P450</fullName>
    </recommendedName>
</protein>
<organism evidence="12 13">
    <name type="scientific">Arachis hypogaea</name>
    <name type="common">Peanut</name>
    <dbReference type="NCBI Taxonomy" id="3818"/>
    <lineage>
        <taxon>Eukaryota</taxon>
        <taxon>Viridiplantae</taxon>
        <taxon>Streptophyta</taxon>
        <taxon>Embryophyta</taxon>
        <taxon>Tracheophyta</taxon>
        <taxon>Spermatophyta</taxon>
        <taxon>Magnoliopsida</taxon>
        <taxon>eudicotyledons</taxon>
        <taxon>Gunneridae</taxon>
        <taxon>Pentapetalae</taxon>
        <taxon>rosids</taxon>
        <taxon>fabids</taxon>
        <taxon>Fabales</taxon>
        <taxon>Fabaceae</taxon>
        <taxon>Papilionoideae</taxon>
        <taxon>50 kb inversion clade</taxon>
        <taxon>dalbergioids sensu lato</taxon>
        <taxon>Dalbergieae</taxon>
        <taxon>Pterocarpus clade</taxon>
        <taxon>Arachis</taxon>
    </lineage>
</organism>
<proteinExistence type="inferred from homology"/>
<keyword evidence="5" id="KW-0812">Transmembrane</keyword>
<name>A0A444YFI9_ARAHY</name>
<keyword evidence="13" id="KW-1185">Reference proteome</keyword>
<evidence type="ECO:0000256" key="2">
    <source>
        <dbReference type="ARBA" id="ARBA00004167"/>
    </source>
</evidence>
<dbReference type="InterPro" id="IPR036396">
    <property type="entry name" value="Cyt_P450_sf"/>
</dbReference>
<keyword evidence="10" id="KW-0503">Monooxygenase</keyword>
<dbReference type="Proteomes" id="UP000289738">
    <property type="component" value="Chromosome B07"/>
</dbReference>
<gene>
    <name evidence="12" type="ORF">Ahy_B07g088803</name>
</gene>
<comment type="subcellular location">
    <subcellularLocation>
        <location evidence="2">Membrane</location>
        <topology evidence="2">Single-pass membrane protein</topology>
    </subcellularLocation>
</comment>
<dbReference type="AlphaFoldDB" id="A0A444YFI9"/>
<comment type="caution">
    <text evidence="12">The sequence shown here is derived from an EMBL/GenBank/DDBJ whole genome shotgun (WGS) entry which is preliminary data.</text>
</comment>
<dbReference type="GO" id="GO:0004497">
    <property type="term" value="F:monooxygenase activity"/>
    <property type="evidence" value="ECO:0007669"/>
    <property type="project" value="UniProtKB-KW"/>
</dbReference>
<keyword evidence="11" id="KW-0472">Membrane</keyword>
<dbReference type="GO" id="GO:0016020">
    <property type="term" value="C:membrane"/>
    <property type="evidence" value="ECO:0007669"/>
    <property type="project" value="UniProtKB-SubCell"/>
</dbReference>
<evidence type="ECO:0000256" key="11">
    <source>
        <dbReference type="ARBA" id="ARBA00023136"/>
    </source>
</evidence>
<dbReference type="SUPFAM" id="SSF48264">
    <property type="entry name" value="Cytochrome P450"/>
    <property type="match status" value="1"/>
</dbReference>
<keyword evidence="4" id="KW-0349">Heme</keyword>
<reference evidence="12 13" key="1">
    <citation type="submission" date="2019-01" db="EMBL/GenBank/DDBJ databases">
        <title>Sequencing of cultivated peanut Arachis hypogaea provides insights into genome evolution and oil improvement.</title>
        <authorList>
            <person name="Chen X."/>
        </authorList>
    </citation>
    <scope>NUCLEOTIDE SEQUENCE [LARGE SCALE GENOMIC DNA]</scope>
    <source>
        <strain evidence="13">cv. Fuhuasheng</strain>
        <tissue evidence="12">Leaves</tissue>
    </source>
</reference>
<evidence type="ECO:0000256" key="1">
    <source>
        <dbReference type="ARBA" id="ARBA00001971"/>
    </source>
</evidence>
<dbReference type="GO" id="GO:0005506">
    <property type="term" value="F:iron ion binding"/>
    <property type="evidence" value="ECO:0007669"/>
    <property type="project" value="InterPro"/>
</dbReference>
<dbReference type="EMBL" id="SDMP01000017">
    <property type="protein sequence ID" value="RYR00669.1"/>
    <property type="molecule type" value="Genomic_DNA"/>
</dbReference>
<evidence type="ECO:0000256" key="8">
    <source>
        <dbReference type="ARBA" id="ARBA00023002"/>
    </source>
</evidence>
<comment type="similarity">
    <text evidence="3">Belongs to the cytochrome P450 family.</text>
</comment>
<keyword evidence="7" id="KW-1133">Transmembrane helix</keyword>
<comment type="cofactor">
    <cofactor evidence="1">
        <name>heme</name>
        <dbReference type="ChEBI" id="CHEBI:30413"/>
    </cofactor>
</comment>
<evidence type="ECO:0000313" key="12">
    <source>
        <dbReference type="EMBL" id="RYR00669.1"/>
    </source>
</evidence>
<evidence type="ECO:0000256" key="6">
    <source>
        <dbReference type="ARBA" id="ARBA00022723"/>
    </source>
</evidence>
<keyword evidence="8" id="KW-0560">Oxidoreductase</keyword>
<accession>A0A444YFI9</accession>
<sequence>MFEFMKDVMEAVSEFSVVDLYPSIGVLEVLTGFRKKIDKLHREVDRILENIVTDHRDKITVVVEEEKIFIFIFIDDDDNSSDDYKDSEYKFIAFSGGRRICQGITFGAVDVEFTLACLLFHFDWKVEPNGNKPEELDMAESFGLSVRKYDLELIPITYHSPVTNKHQIPPMIFTNIYIY</sequence>